<accession>A0A392VGH8</accession>
<comment type="caution">
    <text evidence="1">The sequence shown here is derived from an EMBL/GenBank/DDBJ whole genome shotgun (WGS) entry which is preliminary data.</text>
</comment>
<dbReference type="AlphaFoldDB" id="A0A392VGH8"/>
<name>A0A392VGH8_9FABA</name>
<feature type="non-terminal residue" evidence="1">
    <location>
        <position position="1"/>
    </location>
</feature>
<proteinExistence type="predicted"/>
<keyword evidence="2" id="KW-1185">Reference proteome</keyword>
<dbReference type="EMBL" id="LXQA011167422">
    <property type="protein sequence ID" value="MCI87496.1"/>
    <property type="molecule type" value="Genomic_DNA"/>
</dbReference>
<reference evidence="1 2" key="1">
    <citation type="journal article" date="2018" name="Front. Plant Sci.">
        <title>Red Clover (Trifolium pratense) and Zigzag Clover (T. medium) - A Picture of Genomic Similarities and Differences.</title>
        <authorList>
            <person name="Dluhosova J."/>
            <person name="Istvanek J."/>
            <person name="Nedelnik J."/>
            <person name="Repkova J."/>
        </authorList>
    </citation>
    <scope>NUCLEOTIDE SEQUENCE [LARGE SCALE GENOMIC DNA]</scope>
    <source>
        <strain evidence="2">cv. 10/8</strain>
        <tissue evidence="1">Leaf</tissue>
    </source>
</reference>
<protein>
    <submittedName>
        <fullName evidence="1">Uncharacterized protein</fullName>
    </submittedName>
</protein>
<evidence type="ECO:0000313" key="1">
    <source>
        <dbReference type="EMBL" id="MCI87496.1"/>
    </source>
</evidence>
<sequence length="37" mass="3910">PSVLQNVDGISYHRFERSDTAEIGAGIGIGTGTQTDF</sequence>
<organism evidence="1 2">
    <name type="scientific">Trifolium medium</name>
    <dbReference type="NCBI Taxonomy" id="97028"/>
    <lineage>
        <taxon>Eukaryota</taxon>
        <taxon>Viridiplantae</taxon>
        <taxon>Streptophyta</taxon>
        <taxon>Embryophyta</taxon>
        <taxon>Tracheophyta</taxon>
        <taxon>Spermatophyta</taxon>
        <taxon>Magnoliopsida</taxon>
        <taxon>eudicotyledons</taxon>
        <taxon>Gunneridae</taxon>
        <taxon>Pentapetalae</taxon>
        <taxon>rosids</taxon>
        <taxon>fabids</taxon>
        <taxon>Fabales</taxon>
        <taxon>Fabaceae</taxon>
        <taxon>Papilionoideae</taxon>
        <taxon>50 kb inversion clade</taxon>
        <taxon>NPAAA clade</taxon>
        <taxon>Hologalegina</taxon>
        <taxon>IRL clade</taxon>
        <taxon>Trifolieae</taxon>
        <taxon>Trifolium</taxon>
    </lineage>
</organism>
<dbReference type="Proteomes" id="UP000265520">
    <property type="component" value="Unassembled WGS sequence"/>
</dbReference>
<evidence type="ECO:0000313" key="2">
    <source>
        <dbReference type="Proteomes" id="UP000265520"/>
    </source>
</evidence>